<evidence type="ECO:0000256" key="5">
    <source>
        <dbReference type="ARBA" id="ARBA00022927"/>
    </source>
</evidence>
<protein>
    <submittedName>
        <fullName evidence="9">CPLN2 protein</fullName>
    </submittedName>
</protein>
<keyword evidence="7" id="KW-0206">Cytoskeleton</keyword>
<evidence type="ECO:0000256" key="8">
    <source>
        <dbReference type="ARBA" id="ARBA00023273"/>
    </source>
</evidence>
<evidence type="ECO:0000256" key="1">
    <source>
        <dbReference type="ARBA" id="ARBA00004120"/>
    </source>
</evidence>
<organism evidence="9 10">
    <name type="scientific">Brachypteracias leptosomus</name>
    <name type="common">short-legged ground-roller</name>
    <dbReference type="NCBI Taxonomy" id="135165"/>
    <lineage>
        <taxon>Eukaryota</taxon>
        <taxon>Metazoa</taxon>
        <taxon>Chordata</taxon>
        <taxon>Craniata</taxon>
        <taxon>Vertebrata</taxon>
        <taxon>Euteleostomi</taxon>
        <taxon>Archelosauria</taxon>
        <taxon>Archosauria</taxon>
        <taxon>Dinosauria</taxon>
        <taxon>Saurischia</taxon>
        <taxon>Theropoda</taxon>
        <taxon>Coelurosauria</taxon>
        <taxon>Aves</taxon>
        <taxon>Neognathae</taxon>
        <taxon>Neoaves</taxon>
        <taxon>Telluraves</taxon>
        <taxon>Coraciimorphae</taxon>
        <taxon>Coraciiformes</taxon>
        <taxon>Brachypteraciidae</taxon>
        <taxon>Brachypteracias</taxon>
    </lineage>
</organism>
<dbReference type="Gene3D" id="3.40.50.300">
    <property type="entry name" value="P-loop containing nucleotide triphosphate hydrolases"/>
    <property type="match status" value="1"/>
</dbReference>
<dbReference type="Proteomes" id="UP000520535">
    <property type="component" value="Unassembled WGS sequence"/>
</dbReference>
<keyword evidence="3" id="KW-0813">Transport</keyword>
<dbReference type="PANTHER" id="PTHR14983:SF1">
    <property type="entry name" value="CILIOGENESIS AND PLANAR POLARITY EFFECTOR 2"/>
    <property type="match status" value="1"/>
</dbReference>
<evidence type="ECO:0000256" key="4">
    <source>
        <dbReference type="ARBA" id="ARBA00022490"/>
    </source>
</evidence>
<keyword evidence="10" id="KW-1185">Reference proteome</keyword>
<name>A0A7L2V497_9AVES</name>
<keyword evidence="4" id="KW-0963">Cytoplasm</keyword>
<dbReference type="GO" id="GO:0005525">
    <property type="term" value="F:GTP binding"/>
    <property type="evidence" value="ECO:0007669"/>
    <property type="project" value="UniProtKB-KW"/>
</dbReference>
<dbReference type="GO" id="GO:0015031">
    <property type="term" value="P:protein transport"/>
    <property type="evidence" value="ECO:0007669"/>
    <property type="project" value="UniProtKB-KW"/>
</dbReference>
<evidence type="ECO:0000256" key="6">
    <source>
        <dbReference type="ARBA" id="ARBA00023134"/>
    </source>
</evidence>
<evidence type="ECO:0000313" key="9">
    <source>
        <dbReference type="EMBL" id="NXS52569.1"/>
    </source>
</evidence>
<dbReference type="SUPFAM" id="SSF52540">
    <property type="entry name" value="P-loop containing nucleoside triphosphate hydrolases"/>
    <property type="match status" value="1"/>
</dbReference>
<feature type="non-terminal residue" evidence="9">
    <location>
        <position position="104"/>
    </location>
</feature>
<comment type="caution">
    <text evidence="9">The sequence shown here is derived from an EMBL/GenBank/DDBJ whole genome shotgun (WGS) entry which is preliminary data.</text>
</comment>
<keyword evidence="6" id="KW-0342">GTP-binding</keyword>
<dbReference type="EMBL" id="VYZX01004020">
    <property type="protein sequence ID" value="NXS52569.1"/>
    <property type="molecule type" value="Genomic_DNA"/>
</dbReference>
<gene>
    <name evidence="9" type="primary">Cplane2</name>
    <name evidence="9" type="ORF">BRALEP_R00417</name>
</gene>
<feature type="non-terminal residue" evidence="9">
    <location>
        <position position="1"/>
    </location>
</feature>
<comment type="similarity">
    <text evidence="2">Belongs to the small GTPase superfamily. Rab family.</text>
</comment>
<evidence type="ECO:0000256" key="3">
    <source>
        <dbReference type="ARBA" id="ARBA00022448"/>
    </source>
</evidence>
<evidence type="ECO:0000256" key="2">
    <source>
        <dbReference type="ARBA" id="ARBA00006270"/>
    </source>
</evidence>
<evidence type="ECO:0000256" key="7">
    <source>
        <dbReference type="ARBA" id="ARBA00023212"/>
    </source>
</evidence>
<dbReference type="AlphaFoldDB" id="A0A7L2V497"/>
<dbReference type="OrthoDB" id="10266641at2759"/>
<proteinExistence type="inferred from homology"/>
<sequence>PGWLLSPAGRPYLDSILRKNQRRVFALLERPLLPPALAVPTVTYKLFVSGKSGVGKTALVAMLAGTPVPPVHHETLGIEVTTVYWPAKIRASGRPVIFQLQFWD</sequence>
<dbReference type="InterPro" id="IPR027417">
    <property type="entry name" value="P-loop_NTPase"/>
</dbReference>
<keyword evidence="6" id="KW-0547">Nucleotide-binding</keyword>
<comment type="subcellular location">
    <subcellularLocation>
        <location evidence="1">Cytoplasm</location>
        <location evidence="1">Cytoskeleton</location>
        <location evidence="1">Cilium basal body</location>
    </subcellularLocation>
</comment>
<keyword evidence="5" id="KW-0653">Protein transport</keyword>
<dbReference type="PANTHER" id="PTHR14983">
    <property type="entry name" value="CILIOGENESIS AND PLANAR POLARITY EFFECTOR 2"/>
    <property type="match status" value="1"/>
</dbReference>
<dbReference type="InterPro" id="IPR039677">
    <property type="entry name" value="RSG1"/>
</dbReference>
<reference evidence="9 10" key="1">
    <citation type="submission" date="2019-09" db="EMBL/GenBank/DDBJ databases">
        <title>Bird 10,000 Genomes (B10K) Project - Family phase.</title>
        <authorList>
            <person name="Zhang G."/>
        </authorList>
    </citation>
    <scope>NUCLEOTIDE SEQUENCE [LARGE SCALE GENOMIC DNA]</scope>
    <source>
        <strain evidence="9">B10K-DU-012-52</strain>
    </source>
</reference>
<keyword evidence="8" id="KW-0966">Cell projection</keyword>
<dbReference type="GO" id="GO:0003924">
    <property type="term" value="F:GTPase activity"/>
    <property type="evidence" value="ECO:0007669"/>
    <property type="project" value="InterPro"/>
</dbReference>
<evidence type="ECO:0000313" key="10">
    <source>
        <dbReference type="Proteomes" id="UP000520535"/>
    </source>
</evidence>
<accession>A0A7L2V497</accession>